<reference evidence="5" key="1">
    <citation type="submission" date="2019-06" db="EMBL/GenBank/DDBJ databases">
        <title>Gordonia isolated from sludge of a wastewater treatment plant.</title>
        <authorList>
            <person name="Tamura T."/>
            <person name="Aoyama K."/>
            <person name="Kang Y."/>
            <person name="Saito S."/>
            <person name="Akiyama N."/>
            <person name="Yazawa K."/>
            <person name="Gonoi T."/>
            <person name="Mikami Y."/>
        </authorList>
    </citation>
    <scope>NUCLEOTIDE SEQUENCE [LARGE SCALE GENOMIC DNA]</scope>
    <source>
        <strain evidence="5">NBRC 107697</strain>
    </source>
</reference>
<evidence type="ECO:0008006" key="6">
    <source>
        <dbReference type="Google" id="ProtNLM"/>
    </source>
</evidence>
<dbReference type="OrthoDB" id="4578504at2"/>
<dbReference type="Proteomes" id="UP000444980">
    <property type="component" value="Unassembled WGS sequence"/>
</dbReference>
<keyword evidence="5" id="KW-1185">Reference proteome</keyword>
<evidence type="ECO:0000256" key="2">
    <source>
        <dbReference type="ARBA" id="ARBA00023136"/>
    </source>
</evidence>
<dbReference type="RefSeq" id="WP_161928647.1">
    <property type="nucleotide sequence ID" value="NZ_BJOU01000019.1"/>
</dbReference>
<gene>
    <name evidence="4" type="ORF">nbrc107697_34080</name>
</gene>
<feature type="transmembrane region" description="Helical" evidence="3">
    <location>
        <begin position="42"/>
        <end position="66"/>
    </location>
</feature>
<evidence type="ECO:0000256" key="1">
    <source>
        <dbReference type="ARBA" id="ARBA00004370"/>
    </source>
</evidence>
<proteinExistence type="predicted"/>
<name>A0A7I9V2U3_9ACTN</name>
<comment type="caution">
    <text evidence="4">The sequence shown here is derived from an EMBL/GenBank/DDBJ whole genome shotgun (WGS) entry which is preliminary data.</text>
</comment>
<keyword evidence="3" id="KW-1133">Transmembrane helix</keyword>
<dbReference type="PANTHER" id="PTHR37042:SF4">
    <property type="entry name" value="OUTER MEMBRANE PROTEIN RV1973"/>
    <property type="match status" value="1"/>
</dbReference>
<dbReference type="AlphaFoldDB" id="A0A7I9V2U3"/>
<dbReference type="GO" id="GO:0016020">
    <property type="term" value="C:membrane"/>
    <property type="evidence" value="ECO:0007669"/>
    <property type="project" value="UniProtKB-SubCell"/>
</dbReference>
<organism evidence="4 5">
    <name type="scientific">Gordonia crocea</name>
    <dbReference type="NCBI Taxonomy" id="589162"/>
    <lineage>
        <taxon>Bacteria</taxon>
        <taxon>Bacillati</taxon>
        <taxon>Actinomycetota</taxon>
        <taxon>Actinomycetes</taxon>
        <taxon>Mycobacteriales</taxon>
        <taxon>Gordoniaceae</taxon>
        <taxon>Gordonia</taxon>
    </lineage>
</organism>
<keyword evidence="2 3" id="KW-0472">Membrane</keyword>
<comment type="subcellular location">
    <subcellularLocation>
        <location evidence="1">Membrane</location>
    </subcellularLocation>
</comment>
<accession>A0A7I9V2U3</accession>
<sequence>MTAPGGPVRTRERDAALRRWRSARIAAGPALRRRAQQRRARLLVGLRAAVVVATLAVVAVIVMAFVSHRDTAATERGEQAQAAARSALTTMLTADPAKAQAYADAVLAVTTGEQRRRIEAGRAELVGEIARQTGPSTGQVLSVTLVDEPRTDGDVTVLVVAEATNPQLIGADTTAKRIPVVVTMSRVDGHWLVAKARQA</sequence>
<keyword evidence="3" id="KW-0812">Transmembrane</keyword>
<dbReference type="EMBL" id="BJOU01000019">
    <property type="protein sequence ID" value="GED99369.1"/>
    <property type="molecule type" value="Genomic_DNA"/>
</dbReference>
<dbReference type="PANTHER" id="PTHR37042">
    <property type="entry name" value="OUTER MEMBRANE PROTEIN RV1973"/>
    <property type="match status" value="1"/>
</dbReference>
<evidence type="ECO:0000313" key="4">
    <source>
        <dbReference type="EMBL" id="GED99369.1"/>
    </source>
</evidence>
<evidence type="ECO:0000313" key="5">
    <source>
        <dbReference type="Proteomes" id="UP000444980"/>
    </source>
</evidence>
<evidence type="ECO:0000256" key="3">
    <source>
        <dbReference type="SAM" id="Phobius"/>
    </source>
</evidence>
<protein>
    <recommendedName>
        <fullName evidence="6">Outer membrane protein</fullName>
    </recommendedName>
</protein>